<proteinExistence type="inferred from homology"/>
<feature type="binding site" evidence="6">
    <location>
        <position position="172"/>
    </location>
    <ligand>
        <name>a divalent metal cation</name>
        <dbReference type="ChEBI" id="CHEBI:60240"/>
        <label>2</label>
        <note>catalytic</note>
    </ligand>
</feature>
<dbReference type="GO" id="GO:0005829">
    <property type="term" value="C:cytosol"/>
    <property type="evidence" value="ECO:0007669"/>
    <property type="project" value="TreeGrafter"/>
</dbReference>
<dbReference type="PRINTS" id="PR00599">
    <property type="entry name" value="MAPEPTIDASE"/>
</dbReference>
<feature type="binding site" evidence="6">
    <location>
        <position position="236"/>
    </location>
    <ligand>
        <name>a divalent metal cation</name>
        <dbReference type="ChEBI" id="CHEBI:60240"/>
        <label>1</label>
    </ligand>
</feature>
<protein>
    <recommendedName>
        <fullName evidence="6 7">Methionine aminopeptidase</fullName>
        <shortName evidence="6">MAP</shortName>
        <shortName evidence="6">MetAP</shortName>
        <ecNumber evidence="6 7">3.4.11.18</ecNumber>
    </recommendedName>
    <alternativeName>
        <fullName evidence="6">Peptidase M</fullName>
    </alternativeName>
</protein>
<dbReference type="GO" id="GO:0070006">
    <property type="term" value="F:metalloaminopeptidase activity"/>
    <property type="evidence" value="ECO:0007669"/>
    <property type="project" value="UniProtKB-UniRule"/>
</dbReference>
<keyword evidence="4 6" id="KW-0479">Metal-binding</keyword>
<keyword evidence="2 6" id="KW-0031">Aminopeptidase</keyword>
<dbReference type="CDD" id="cd01086">
    <property type="entry name" value="MetAP1"/>
    <property type="match status" value="1"/>
</dbReference>
<evidence type="ECO:0000256" key="6">
    <source>
        <dbReference type="HAMAP-Rule" id="MF_01974"/>
    </source>
</evidence>
<evidence type="ECO:0000313" key="9">
    <source>
        <dbReference type="EMBL" id="MBO8416781.1"/>
    </source>
</evidence>
<comment type="subunit">
    <text evidence="6">Monomer.</text>
</comment>
<dbReference type="EMBL" id="JADINH010000208">
    <property type="protein sequence ID" value="MBO8416781.1"/>
    <property type="molecule type" value="Genomic_DNA"/>
</dbReference>
<evidence type="ECO:0000313" key="10">
    <source>
        <dbReference type="Proteomes" id="UP000823631"/>
    </source>
</evidence>
<feature type="domain" description="Peptidase M24" evidence="8">
    <location>
        <begin position="12"/>
        <end position="243"/>
    </location>
</feature>
<feature type="binding site" evidence="6">
    <location>
        <position position="179"/>
    </location>
    <ligand>
        <name>substrate</name>
    </ligand>
</feature>
<dbReference type="Pfam" id="PF00557">
    <property type="entry name" value="Peptidase_M24"/>
    <property type="match status" value="1"/>
</dbReference>
<comment type="caution">
    <text evidence="9">The sequence shown here is derived from an EMBL/GenBank/DDBJ whole genome shotgun (WGS) entry which is preliminary data.</text>
</comment>
<keyword evidence="5 6" id="KW-0378">Hydrolase</keyword>
<evidence type="ECO:0000256" key="1">
    <source>
        <dbReference type="ARBA" id="ARBA00002521"/>
    </source>
</evidence>
<dbReference type="Proteomes" id="UP000823631">
    <property type="component" value="Unassembled WGS sequence"/>
</dbReference>
<name>A0A9D9GU93_9GAMM</name>
<dbReference type="NCBIfam" id="TIGR00500">
    <property type="entry name" value="met_pdase_I"/>
    <property type="match status" value="1"/>
</dbReference>
<dbReference type="InterPro" id="IPR000994">
    <property type="entry name" value="Pept_M24"/>
</dbReference>
<comment type="function">
    <text evidence="1 6">Removes the N-terminal methionine from nascent proteins. The N-terminal methionine is often cleaved when the second residue in the primary sequence is small and uncharged (Met-Ala-, Cys, Gly, Pro, Ser, Thr, or Val). Requires deformylation of the N(alpha)-formylated initiator methionine before it can be hydrolyzed.</text>
</comment>
<dbReference type="GO" id="GO:0004239">
    <property type="term" value="F:initiator methionyl aminopeptidase activity"/>
    <property type="evidence" value="ECO:0007669"/>
    <property type="project" value="UniProtKB-UniRule"/>
</dbReference>
<reference evidence="9" key="1">
    <citation type="submission" date="2020-10" db="EMBL/GenBank/DDBJ databases">
        <authorList>
            <person name="Gilroy R."/>
        </authorList>
    </citation>
    <scope>NUCLEOTIDE SEQUENCE</scope>
    <source>
        <strain evidence="9">17213</strain>
    </source>
</reference>
<feature type="binding site" evidence="6">
    <location>
        <position position="79"/>
    </location>
    <ligand>
        <name>substrate</name>
    </ligand>
</feature>
<dbReference type="InterPro" id="IPR036005">
    <property type="entry name" value="Creatinase/aminopeptidase-like"/>
</dbReference>
<dbReference type="InterPro" id="IPR001714">
    <property type="entry name" value="Pept_M24_MAP"/>
</dbReference>
<dbReference type="GO" id="GO:0046872">
    <property type="term" value="F:metal ion binding"/>
    <property type="evidence" value="ECO:0007669"/>
    <property type="project" value="UniProtKB-UniRule"/>
</dbReference>
<dbReference type="InterPro" id="IPR002467">
    <property type="entry name" value="Pept_M24A_MAP1"/>
</dbReference>
<dbReference type="SUPFAM" id="SSF55920">
    <property type="entry name" value="Creatinase/aminopeptidase"/>
    <property type="match status" value="1"/>
</dbReference>
<dbReference type="PROSITE" id="PS00680">
    <property type="entry name" value="MAP_1"/>
    <property type="match status" value="1"/>
</dbReference>
<dbReference type="Gene3D" id="3.90.230.10">
    <property type="entry name" value="Creatinase/methionine aminopeptidase superfamily"/>
    <property type="match status" value="1"/>
</dbReference>
<evidence type="ECO:0000256" key="2">
    <source>
        <dbReference type="ARBA" id="ARBA00022438"/>
    </source>
</evidence>
<evidence type="ECO:0000256" key="5">
    <source>
        <dbReference type="ARBA" id="ARBA00022801"/>
    </source>
</evidence>
<dbReference type="PANTHER" id="PTHR43330:SF27">
    <property type="entry name" value="METHIONINE AMINOPEPTIDASE"/>
    <property type="match status" value="1"/>
</dbReference>
<gene>
    <name evidence="6 9" type="primary">map</name>
    <name evidence="9" type="ORF">IAB19_10410</name>
</gene>
<dbReference type="AlphaFoldDB" id="A0A9D9GU93"/>
<dbReference type="GO" id="GO:0006508">
    <property type="term" value="P:proteolysis"/>
    <property type="evidence" value="ECO:0007669"/>
    <property type="project" value="UniProtKB-KW"/>
</dbReference>
<dbReference type="HAMAP" id="MF_01974">
    <property type="entry name" value="MetAP_1"/>
    <property type="match status" value="1"/>
</dbReference>
<evidence type="ECO:0000256" key="3">
    <source>
        <dbReference type="ARBA" id="ARBA00022670"/>
    </source>
</evidence>
<keyword evidence="3 6" id="KW-0645">Protease</keyword>
<comment type="cofactor">
    <cofactor evidence="6">
        <name>Co(2+)</name>
        <dbReference type="ChEBI" id="CHEBI:48828"/>
    </cofactor>
    <cofactor evidence="6">
        <name>Zn(2+)</name>
        <dbReference type="ChEBI" id="CHEBI:29105"/>
    </cofactor>
    <cofactor evidence="6">
        <name>Mn(2+)</name>
        <dbReference type="ChEBI" id="CHEBI:29035"/>
    </cofactor>
    <cofactor evidence="6">
        <name>Fe(2+)</name>
        <dbReference type="ChEBI" id="CHEBI:29033"/>
    </cofactor>
    <text evidence="6">Binds 2 divalent metal cations per subunit. Has a high-affinity and a low affinity metal-binding site. The true nature of the physiological cofactor is under debate. The enzyme is active with cobalt, zinc, manganese or divalent iron ions. Most likely, methionine aminopeptidases function as mononuclear Fe(2+)-metalloproteases under physiological conditions, and the catalytically relevant metal-binding site has been assigned to the histidine-containing high-affinity site.</text>
</comment>
<feature type="binding site" evidence="6">
    <location>
        <position position="236"/>
    </location>
    <ligand>
        <name>a divalent metal cation</name>
        <dbReference type="ChEBI" id="CHEBI:60240"/>
        <label>2</label>
        <note>catalytic</note>
    </ligand>
</feature>
<organism evidence="9 10">
    <name type="scientific">Candidatus Avisuccinivibrio stercorigallinarum</name>
    <dbReference type="NCBI Taxonomy" id="2840704"/>
    <lineage>
        <taxon>Bacteria</taxon>
        <taxon>Pseudomonadati</taxon>
        <taxon>Pseudomonadota</taxon>
        <taxon>Gammaproteobacteria</taxon>
        <taxon>Aeromonadales</taxon>
        <taxon>Succinivibrionaceae</taxon>
        <taxon>Succinivibrionaceae incertae sedis</taxon>
        <taxon>Candidatus Avisuccinivibrio</taxon>
    </lineage>
</organism>
<accession>A0A9D9GU93</accession>
<dbReference type="EC" id="3.4.11.18" evidence="6 7"/>
<comment type="catalytic activity">
    <reaction evidence="6 7">
        <text>Release of N-terminal amino acids, preferentially methionine, from peptides and arylamides.</text>
        <dbReference type="EC" id="3.4.11.18"/>
    </reaction>
</comment>
<reference evidence="9" key="2">
    <citation type="journal article" date="2021" name="PeerJ">
        <title>Extensive microbial diversity within the chicken gut microbiome revealed by metagenomics and culture.</title>
        <authorList>
            <person name="Gilroy R."/>
            <person name="Ravi A."/>
            <person name="Getino M."/>
            <person name="Pursley I."/>
            <person name="Horton D.L."/>
            <person name="Alikhan N.F."/>
            <person name="Baker D."/>
            <person name="Gharbi K."/>
            <person name="Hall N."/>
            <person name="Watson M."/>
            <person name="Adriaenssens E.M."/>
            <person name="Foster-Nyarko E."/>
            <person name="Jarju S."/>
            <person name="Secka A."/>
            <person name="Antonio M."/>
            <person name="Oren A."/>
            <person name="Chaudhuri R.R."/>
            <person name="La Ragione R."/>
            <person name="Hildebrand F."/>
            <person name="Pallen M.J."/>
        </authorList>
    </citation>
    <scope>NUCLEOTIDE SEQUENCE</scope>
    <source>
        <strain evidence="9">17213</strain>
    </source>
</reference>
<feature type="binding site" evidence="6">
    <location>
        <position position="108"/>
    </location>
    <ligand>
        <name>a divalent metal cation</name>
        <dbReference type="ChEBI" id="CHEBI:60240"/>
        <label>2</label>
        <note>catalytic</note>
    </ligand>
</feature>
<evidence type="ECO:0000256" key="7">
    <source>
        <dbReference type="RuleBase" id="RU003653"/>
    </source>
</evidence>
<evidence type="ECO:0000259" key="8">
    <source>
        <dbReference type="Pfam" id="PF00557"/>
    </source>
</evidence>
<feature type="binding site" evidence="6">
    <location>
        <position position="204"/>
    </location>
    <ligand>
        <name>a divalent metal cation</name>
        <dbReference type="ChEBI" id="CHEBI:60240"/>
        <label>2</label>
        <note>catalytic</note>
    </ligand>
</feature>
<evidence type="ECO:0000256" key="4">
    <source>
        <dbReference type="ARBA" id="ARBA00022723"/>
    </source>
</evidence>
<sequence>MDILLKSESELEKMRVAGRLAAKVLEMIGPYVQPGVSTLELDEIMQHYIEDEEHAISACLNYHGYPKCTCISINEEVCHGIPSPSRRLRKGDIVNIDVTVIKDRYHGDTSKMFIVGHETTPLCKKLCQCSQESLYAAIRAVGPGKNLTIVGETISPIAKKYGFSIVRDYCGHGIGTGFHEDPQVLHYRNEMSVILEPGMTFTIEPMINAGTHKCTVNHKNGWTVTTKDKMPSAQYEHTIAITADGVEVLTLRDEEDFPRILKTV</sequence>
<feature type="binding site" evidence="6">
    <location>
        <position position="108"/>
    </location>
    <ligand>
        <name>a divalent metal cation</name>
        <dbReference type="ChEBI" id="CHEBI:60240"/>
        <label>1</label>
    </ligand>
</feature>
<feature type="binding site" evidence="6">
    <location>
        <position position="97"/>
    </location>
    <ligand>
        <name>a divalent metal cation</name>
        <dbReference type="ChEBI" id="CHEBI:60240"/>
        <label>1</label>
    </ligand>
</feature>
<comment type="similarity">
    <text evidence="6">Belongs to the peptidase M24A family. Methionine aminopeptidase type 1 subfamily.</text>
</comment>
<dbReference type="PANTHER" id="PTHR43330">
    <property type="entry name" value="METHIONINE AMINOPEPTIDASE"/>
    <property type="match status" value="1"/>
</dbReference>